<keyword evidence="3" id="KW-1185">Reference proteome</keyword>
<gene>
    <name evidence="2" type="ORF">ACFPIH_31670</name>
</gene>
<reference evidence="3" key="1">
    <citation type="journal article" date="2019" name="Int. J. Syst. Evol. Microbiol.">
        <title>The Global Catalogue of Microorganisms (GCM) 10K type strain sequencing project: providing services to taxonomists for standard genome sequencing and annotation.</title>
        <authorList>
            <consortium name="The Broad Institute Genomics Platform"/>
            <consortium name="The Broad Institute Genome Sequencing Center for Infectious Disease"/>
            <person name="Wu L."/>
            <person name="Ma J."/>
        </authorList>
    </citation>
    <scope>NUCLEOTIDE SEQUENCE [LARGE SCALE GENOMIC DNA]</scope>
    <source>
        <strain evidence="3">CGMCC 4.7177</strain>
    </source>
</reference>
<comment type="caution">
    <text evidence="2">The sequence shown here is derived from an EMBL/GenBank/DDBJ whole genome shotgun (WGS) entry which is preliminary data.</text>
</comment>
<dbReference type="EMBL" id="JBHSFK010000023">
    <property type="protein sequence ID" value="MFC4504021.1"/>
    <property type="molecule type" value="Genomic_DNA"/>
</dbReference>
<sequence length="96" mass="9934">MCQNDQPTQDVETNSPQNAPGRGGGLGRGRRAAALGSPATAAPASDTALSLVLLGGNSGPPAPKGRRVWACRKPGRMLRRADLMHVPVRRGGARRG</sequence>
<dbReference type="Proteomes" id="UP001595839">
    <property type="component" value="Unassembled WGS sequence"/>
</dbReference>
<protein>
    <submittedName>
        <fullName evidence="2">Uncharacterized protein</fullName>
    </submittedName>
</protein>
<dbReference type="RefSeq" id="WP_381176080.1">
    <property type="nucleotide sequence ID" value="NZ_JBHSFK010000023.1"/>
</dbReference>
<proteinExistence type="predicted"/>
<organism evidence="2 3">
    <name type="scientific">Streptomyces vulcanius</name>
    <dbReference type="NCBI Taxonomy" id="1441876"/>
    <lineage>
        <taxon>Bacteria</taxon>
        <taxon>Bacillati</taxon>
        <taxon>Actinomycetota</taxon>
        <taxon>Actinomycetes</taxon>
        <taxon>Kitasatosporales</taxon>
        <taxon>Streptomycetaceae</taxon>
        <taxon>Streptomyces</taxon>
    </lineage>
</organism>
<feature type="compositionally biased region" description="Polar residues" evidence="1">
    <location>
        <begin position="1"/>
        <end position="18"/>
    </location>
</feature>
<feature type="compositionally biased region" description="Low complexity" evidence="1">
    <location>
        <begin position="32"/>
        <end position="42"/>
    </location>
</feature>
<name>A0ABV9B0D6_9ACTN</name>
<evidence type="ECO:0000256" key="1">
    <source>
        <dbReference type="SAM" id="MobiDB-lite"/>
    </source>
</evidence>
<feature type="region of interest" description="Disordered" evidence="1">
    <location>
        <begin position="1"/>
        <end position="42"/>
    </location>
</feature>
<evidence type="ECO:0000313" key="2">
    <source>
        <dbReference type="EMBL" id="MFC4504021.1"/>
    </source>
</evidence>
<evidence type="ECO:0000313" key="3">
    <source>
        <dbReference type="Proteomes" id="UP001595839"/>
    </source>
</evidence>
<accession>A0ABV9B0D6</accession>